<evidence type="ECO:0000313" key="1">
    <source>
        <dbReference type="EMBL" id="TYZ06236.1"/>
    </source>
</evidence>
<reference evidence="1 2" key="1">
    <citation type="submission" date="2019-08" db="EMBL/GenBank/DDBJ databases">
        <authorList>
            <person name="Seo M.-J."/>
        </authorList>
    </citation>
    <scope>NUCLEOTIDE SEQUENCE [LARGE SCALE GENOMIC DNA]</scope>
    <source>
        <strain evidence="1 2">KIGAM108</strain>
    </source>
</reference>
<name>A0A5D6URS5_9BACT</name>
<dbReference type="RefSeq" id="WP_149072623.1">
    <property type="nucleotide sequence ID" value="NZ_VTHL01000027.1"/>
</dbReference>
<gene>
    <name evidence="1" type="ORF">FY528_19065</name>
</gene>
<organism evidence="1 2">
    <name type="scientific">Hymenobacter lutimineralis</name>
    <dbReference type="NCBI Taxonomy" id="2606448"/>
    <lineage>
        <taxon>Bacteria</taxon>
        <taxon>Pseudomonadati</taxon>
        <taxon>Bacteroidota</taxon>
        <taxon>Cytophagia</taxon>
        <taxon>Cytophagales</taxon>
        <taxon>Hymenobacteraceae</taxon>
        <taxon>Hymenobacter</taxon>
    </lineage>
</organism>
<proteinExistence type="predicted"/>
<dbReference type="EMBL" id="VTHL01000027">
    <property type="protein sequence ID" value="TYZ06236.1"/>
    <property type="molecule type" value="Genomic_DNA"/>
</dbReference>
<accession>A0A5D6URS5</accession>
<dbReference type="AlphaFoldDB" id="A0A5D6URS5"/>
<keyword evidence="2" id="KW-1185">Reference proteome</keyword>
<comment type="caution">
    <text evidence="1">The sequence shown here is derived from an EMBL/GenBank/DDBJ whole genome shotgun (WGS) entry which is preliminary data.</text>
</comment>
<evidence type="ECO:0008006" key="3">
    <source>
        <dbReference type="Google" id="ProtNLM"/>
    </source>
</evidence>
<dbReference type="Proteomes" id="UP000322791">
    <property type="component" value="Unassembled WGS sequence"/>
</dbReference>
<protein>
    <recommendedName>
        <fullName evidence="3">GTPase</fullName>
    </recommendedName>
</protein>
<sequence>MAQPELLFVYNADAGLLNGLLDAVHKVVSPGTYACSLCALTYGATSMRPEWREFLHQLSARTTFLHRNELPRQFPELAAVALPAVFRRPVAGSWQLLLAAPELQALDLAGLMQALQDKLYLPAE</sequence>
<evidence type="ECO:0000313" key="2">
    <source>
        <dbReference type="Proteomes" id="UP000322791"/>
    </source>
</evidence>